<feature type="compositionally biased region" description="Basic and acidic residues" evidence="1">
    <location>
        <begin position="341"/>
        <end position="352"/>
    </location>
</feature>
<dbReference type="OMA" id="PLAICHC"/>
<evidence type="ECO:0000313" key="3">
    <source>
        <dbReference type="Proteomes" id="UP000006038"/>
    </source>
</evidence>
<evidence type="ECO:0000313" key="2">
    <source>
        <dbReference type="EnsemblPlants" id="OB01G48770.1"/>
    </source>
</evidence>
<dbReference type="Gramene" id="OB01G48770.1">
    <property type="protein sequence ID" value="OB01G48770.1"/>
    <property type="gene ID" value="OB01G48770"/>
</dbReference>
<feature type="region of interest" description="Disordered" evidence="1">
    <location>
        <begin position="127"/>
        <end position="151"/>
    </location>
</feature>
<accession>J3L6M1</accession>
<name>J3L6M1_ORYBR</name>
<organism evidence="2">
    <name type="scientific">Oryza brachyantha</name>
    <name type="common">malo sina</name>
    <dbReference type="NCBI Taxonomy" id="4533"/>
    <lineage>
        <taxon>Eukaryota</taxon>
        <taxon>Viridiplantae</taxon>
        <taxon>Streptophyta</taxon>
        <taxon>Embryophyta</taxon>
        <taxon>Tracheophyta</taxon>
        <taxon>Spermatophyta</taxon>
        <taxon>Magnoliopsida</taxon>
        <taxon>Liliopsida</taxon>
        <taxon>Poales</taxon>
        <taxon>Poaceae</taxon>
        <taxon>BOP clade</taxon>
        <taxon>Oryzoideae</taxon>
        <taxon>Oryzeae</taxon>
        <taxon>Oryzinae</taxon>
        <taxon>Oryza</taxon>
    </lineage>
</organism>
<reference evidence="2" key="2">
    <citation type="submission" date="2013-04" db="UniProtKB">
        <authorList>
            <consortium name="EnsemblPlants"/>
        </authorList>
    </citation>
    <scope>IDENTIFICATION</scope>
</reference>
<sequence>MSWSSARRQRREELDVVGGIAEHVEGARDGRRVDVDEALERLHHHPHGRPRALGVLRAPARHLARPLHLGHVGAAAEAGVHGALEVAGEQEARRRRREEIHRAVLPLPHVPPSGDDLEQHHPVAEHVGLGRDRRAGDPLRRQVADRPAHCRQHAAEVAAHQLGEPEVGDLGGERVVEEDVLRLDVAVDDAVPAFLVQVVEPPRDAQCDLIPRLPAQDAAMARAGAEEVPVQRAVRHVLVHEQPPRPLGAEAEQPDQVDVLDGADGAHLRAELLLPLSNTLQLLHRHRRPVRRQRALEHRPEGAAAELLGEVLGHELQVTVRERHQGALHSPQRLRPSSSPNEDRDHDGERHRGNYSGDDDPDDQFLGAPAAGELGRGQADRNSVAAVTGAGHVAEADEVAVPERAATVVGVRGAGAVGEARELAVMSARGGRPGGAHAAGRQVHVGHREEPVALRLPLRRLGA</sequence>
<dbReference type="AlphaFoldDB" id="J3L6M1"/>
<dbReference type="Proteomes" id="UP000006038">
    <property type="component" value="Chromosome 1"/>
</dbReference>
<reference evidence="2" key="1">
    <citation type="journal article" date="2013" name="Nat. Commun.">
        <title>Whole-genome sequencing of Oryza brachyantha reveals mechanisms underlying Oryza genome evolution.</title>
        <authorList>
            <person name="Chen J."/>
            <person name="Huang Q."/>
            <person name="Gao D."/>
            <person name="Wang J."/>
            <person name="Lang Y."/>
            <person name="Liu T."/>
            <person name="Li B."/>
            <person name="Bai Z."/>
            <person name="Luis Goicoechea J."/>
            <person name="Liang C."/>
            <person name="Chen C."/>
            <person name="Zhang W."/>
            <person name="Sun S."/>
            <person name="Liao Y."/>
            <person name="Zhang X."/>
            <person name="Yang L."/>
            <person name="Song C."/>
            <person name="Wang M."/>
            <person name="Shi J."/>
            <person name="Liu G."/>
            <person name="Liu J."/>
            <person name="Zhou H."/>
            <person name="Zhou W."/>
            <person name="Yu Q."/>
            <person name="An N."/>
            <person name="Chen Y."/>
            <person name="Cai Q."/>
            <person name="Wang B."/>
            <person name="Liu B."/>
            <person name="Min J."/>
            <person name="Huang Y."/>
            <person name="Wu H."/>
            <person name="Li Z."/>
            <person name="Zhang Y."/>
            <person name="Yin Y."/>
            <person name="Song W."/>
            <person name="Jiang J."/>
            <person name="Jackson S.A."/>
            <person name="Wing R.A."/>
            <person name="Wang J."/>
            <person name="Chen M."/>
        </authorList>
    </citation>
    <scope>NUCLEOTIDE SEQUENCE [LARGE SCALE GENOMIC DNA]</scope>
    <source>
        <strain evidence="2">cv. IRGC 101232</strain>
    </source>
</reference>
<keyword evidence="3" id="KW-1185">Reference proteome</keyword>
<protein>
    <submittedName>
        <fullName evidence="2">Uncharacterized protein</fullName>
    </submittedName>
</protein>
<proteinExistence type="predicted"/>
<evidence type="ECO:0000256" key="1">
    <source>
        <dbReference type="SAM" id="MobiDB-lite"/>
    </source>
</evidence>
<dbReference type="EnsemblPlants" id="OB01G48770.1">
    <property type="protein sequence ID" value="OB01G48770.1"/>
    <property type="gene ID" value="OB01G48770"/>
</dbReference>
<feature type="compositionally biased region" description="Basic and acidic residues" evidence="1">
    <location>
        <begin position="127"/>
        <end position="148"/>
    </location>
</feature>
<feature type="region of interest" description="Disordered" evidence="1">
    <location>
        <begin position="323"/>
        <end position="380"/>
    </location>
</feature>
<dbReference type="HOGENOM" id="CLU_591341_0_0_1"/>